<feature type="compositionally biased region" description="Low complexity" evidence="1">
    <location>
        <begin position="141"/>
        <end position="158"/>
    </location>
</feature>
<dbReference type="OrthoDB" id="10266026at2759"/>
<accession>A0A5J9UUM4</accession>
<feature type="compositionally biased region" description="Basic and acidic residues" evidence="1">
    <location>
        <begin position="1"/>
        <end position="12"/>
    </location>
</feature>
<dbReference type="Proteomes" id="UP000324897">
    <property type="component" value="Chromosome 2"/>
</dbReference>
<feature type="region of interest" description="Disordered" evidence="1">
    <location>
        <begin position="1"/>
        <end position="173"/>
    </location>
</feature>
<evidence type="ECO:0000313" key="2">
    <source>
        <dbReference type="EMBL" id="TVU26991.1"/>
    </source>
</evidence>
<feature type="non-terminal residue" evidence="2">
    <location>
        <position position="1"/>
    </location>
</feature>
<dbReference type="AlphaFoldDB" id="A0A5J9UUM4"/>
<sequence length="268" mass="28716">MADDAPRSHPDTPARQIPTLLSPDARPRLRLRGRGDPPLSRHPTAMKDDGPGAGPGSTLTAAAGGPREQEVQEEGLHRRLDQTHLPQGEEEGQAAAQGQTLLGGTATGSRPKPSAAGAEEFLSSRRPPRRRSLRRTRRPSRASSPASFKSEGSSSPEGPASPPAAPRATAWCAHPRGGRGGAWYFEIKVGTPRPHGHPPPGWATNRADPPDGPSGMPRLGLAYRDMTGPRWHKAWREKYADEGYGEEMSFGFYISLPDGSIMSPSNLI</sequence>
<dbReference type="Gramene" id="TVU26991">
    <property type="protein sequence ID" value="TVU26991"/>
    <property type="gene ID" value="EJB05_29569"/>
</dbReference>
<evidence type="ECO:0000256" key="1">
    <source>
        <dbReference type="SAM" id="MobiDB-lite"/>
    </source>
</evidence>
<comment type="caution">
    <text evidence="2">The sequence shown here is derived from an EMBL/GenBank/DDBJ whole genome shotgun (WGS) entry which is preliminary data.</text>
</comment>
<feature type="compositionally biased region" description="Basic residues" evidence="1">
    <location>
        <begin position="126"/>
        <end position="140"/>
    </location>
</feature>
<dbReference type="Gene3D" id="2.60.120.920">
    <property type="match status" value="1"/>
</dbReference>
<evidence type="ECO:0000313" key="3">
    <source>
        <dbReference type="Proteomes" id="UP000324897"/>
    </source>
</evidence>
<organism evidence="2 3">
    <name type="scientific">Eragrostis curvula</name>
    <name type="common">weeping love grass</name>
    <dbReference type="NCBI Taxonomy" id="38414"/>
    <lineage>
        <taxon>Eukaryota</taxon>
        <taxon>Viridiplantae</taxon>
        <taxon>Streptophyta</taxon>
        <taxon>Embryophyta</taxon>
        <taxon>Tracheophyta</taxon>
        <taxon>Spermatophyta</taxon>
        <taxon>Magnoliopsida</taxon>
        <taxon>Liliopsida</taxon>
        <taxon>Poales</taxon>
        <taxon>Poaceae</taxon>
        <taxon>PACMAD clade</taxon>
        <taxon>Chloridoideae</taxon>
        <taxon>Eragrostideae</taxon>
        <taxon>Eragrostidinae</taxon>
        <taxon>Eragrostis</taxon>
    </lineage>
</organism>
<reference evidence="2 3" key="1">
    <citation type="journal article" date="2019" name="Sci. Rep.">
        <title>A high-quality genome of Eragrostis curvula grass provides insights into Poaceae evolution and supports new strategies to enhance forage quality.</title>
        <authorList>
            <person name="Carballo J."/>
            <person name="Santos B.A.C.M."/>
            <person name="Zappacosta D."/>
            <person name="Garbus I."/>
            <person name="Selva J.P."/>
            <person name="Gallo C.A."/>
            <person name="Diaz A."/>
            <person name="Albertini E."/>
            <person name="Caccamo M."/>
            <person name="Echenique V."/>
        </authorList>
    </citation>
    <scope>NUCLEOTIDE SEQUENCE [LARGE SCALE GENOMIC DNA]</scope>
    <source>
        <strain evidence="3">cv. Victoria</strain>
        <tissue evidence="2">Leaf</tissue>
    </source>
</reference>
<keyword evidence="3" id="KW-1185">Reference proteome</keyword>
<dbReference type="InterPro" id="IPR037353">
    <property type="entry name" value="ASH2"/>
</dbReference>
<gene>
    <name evidence="2" type="ORF">EJB05_29569</name>
</gene>
<dbReference type="PANTHER" id="PTHR10598">
    <property type="entry name" value="SET1/ASH2 HISTONE METHYLTRANSFERASE COMPLEX SUBUNIT ASH2"/>
    <property type="match status" value="1"/>
</dbReference>
<dbReference type="GO" id="GO:0000976">
    <property type="term" value="F:transcription cis-regulatory region binding"/>
    <property type="evidence" value="ECO:0007669"/>
    <property type="project" value="TreeGrafter"/>
</dbReference>
<dbReference type="GO" id="GO:0048188">
    <property type="term" value="C:Set1C/COMPASS complex"/>
    <property type="evidence" value="ECO:0007669"/>
    <property type="project" value="InterPro"/>
</dbReference>
<feature type="region of interest" description="Disordered" evidence="1">
    <location>
        <begin position="191"/>
        <end position="212"/>
    </location>
</feature>
<feature type="compositionally biased region" description="Basic and acidic residues" evidence="1">
    <location>
        <begin position="67"/>
        <end position="82"/>
    </location>
</feature>
<dbReference type="InterPro" id="IPR043136">
    <property type="entry name" value="B30.2/SPRY_sf"/>
</dbReference>
<protein>
    <submittedName>
        <fullName evidence="2">Uncharacterized protein</fullName>
    </submittedName>
</protein>
<proteinExistence type="predicted"/>
<dbReference type="PANTHER" id="PTHR10598:SF0">
    <property type="entry name" value="SET1_ASH2 HISTONE METHYLTRANSFERASE COMPLEX SUBUNIT ASH2"/>
    <property type="match status" value="1"/>
</dbReference>
<name>A0A5J9UUM4_9POAL</name>
<feature type="compositionally biased region" description="Low complexity" evidence="1">
    <location>
        <begin position="93"/>
        <end position="108"/>
    </location>
</feature>
<dbReference type="EMBL" id="RWGY01000013">
    <property type="protein sequence ID" value="TVU26991.1"/>
    <property type="molecule type" value="Genomic_DNA"/>
</dbReference>